<keyword evidence="1" id="KW-0732">Signal</keyword>
<evidence type="ECO:0000313" key="3">
    <source>
        <dbReference type="Proteomes" id="UP001346869"/>
    </source>
</evidence>
<evidence type="ECO:0000313" key="2">
    <source>
        <dbReference type="EMBL" id="KAK5851209.1"/>
    </source>
</evidence>
<accession>A0AAN7X0W9</accession>
<reference evidence="2 3" key="2">
    <citation type="journal article" date="2023" name="Mol. Biol. Evol.">
        <title>Genomics of Secondarily Temperate Adaptation in the Only Non-Antarctic Icefish.</title>
        <authorList>
            <person name="Rivera-Colon A.G."/>
            <person name="Rayamajhi N."/>
            <person name="Minhas B.F."/>
            <person name="Madrigal G."/>
            <person name="Bilyk K.T."/>
            <person name="Yoon V."/>
            <person name="Hune M."/>
            <person name="Gregory S."/>
            <person name="Cheng C.H.C."/>
            <person name="Catchen J.M."/>
        </authorList>
    </citation>
    <scope>NUCLEOTIDE SEQUENCE [LARGE SCALE GENOMIC DNA]</scope>
    <source>
        <strain evidence="2">JMC-PN-2008</strain>
    </source>
</reference>
<dbReference type="AlphaFoldDB" id="A0AAN7X0W9"/>
<comment type="caution">
    <text evidence="2">The sequence shown here is derived from an EMBL/GenBank/DDBJ whole genome shotgun (WGS) entry which is preliminary data.</text>
</comment>
<feature type="chain" id="PRO_5042888191" description="Secreted protein" evidence="1">
    <location>
        <begin position="20"/>
        <end position="73"/>
    </location>
</feature>
<evidence type="ECO:0000256" key="1">
    <source>
        <dbReference type="SAM" id="SignalP"/>
    </source>
</evidence>
<reference evidence="2 3" key="1">
    <citation type="journal article" date="2023" name="Genes (Basel)">
        <title>Chromosome-Level Genome Assembly and Circadian Gene Repertoire of the Patagonia Blennie Eleginops maclovinus-The Closest Ancestral Proxy of Antarctic Cryonotothenioids.</title>
        <authorList>
            <person name="Cheng C.C."/>
            <person name="Rivera-Colon A.G."/>
            <person name="Minhas B.F."/>
            <person name="Wilson L."/>
            <person name="Rayamajhi N."/>
            <person name="Vargas-Chacoff L."/>
            <person name="Catchen J.M."/>
        </authorList>
    </citation>
    <scope>NUCLEOTIDE SEQUENCE [LARGE SCALE GENOMIC DNA]</scope>
    <source>
        <strain evidence="2">JMC-PN-2008</strain>
    </source>
</reference>
<keyword evidence="3" id="KW-1185">Reference proteome</keyword>
<name>A0AAN7X0W9_ELEMC</name>
<sequence length="73" mass="7976">MLPGYEWHTLFFLCCGTEALFSPDWEILDNHPPSESGSIGSGSASRPEALASWVPPATASFPHSISRVTERDK</sequence>
<dbReference type="EMBL" id="JAUZQC010000022">
    <property type="protein sequence ID" value="KAK5851209.1"/>
    <property type="molecule type" value="Genomic_DNA"/>
</dbReference>
<feature type="signal peptide" evidence="1">
    <location>
        <begin position="1"/>
        <end position="19"/>
    </location>
</feature>
<evidence type="ECO:0008006" key="4">
    <source>
        <dbReference type="Google" id="ProtNLM"/>
    </source>
</evidence>
<protein>
    <recommendedName>
        <fullName evidence="4">Secreted protein</fullName>
    </recommendedName>
</protein>
<proteinExistence type="predicted"/>
<organism evidence="2 3">
    <name type="scientific">Eleginops maclovinus</name>
    <name type="common">Patagonian blennie</name>
    <name type="synonym">Eleginus maclovinus</name>
    <dbReference type="NCBI Taxonomy" id="56733"/>
    <lineage>
        <taxon>Eukaryota</taxon>
        <taxon>Metazoa</taxon>
        <taxon>Chordata</taxon>
        <taxon>Craniata</taxon>
        <taxon>Vertebrata</taxon>
        <taxon>Euteleostomi</taxon>
        <taxon>Actinopterygii</taxon>
        <taxon>Neopterygii</taxon>
        <taxon>Teleostei</taxon>
        <taxon>Neoteleostei</taxon>
        <taxon>Acanthomorphata</taxon>
        <taxon>Eupercaria</taxon>
        <taxon>Perciformes</taxon>
        <taxon>Notothenioidei</taxon>
        <taxon>Eleginopidae</taxon>
        <taxon>Eleginops</taxon>
    </lineage>
</organism>
<dbReference type="Proteomes" id="UP001346869">
    <property type="component" value="Unassembled WGS sequence"/>
</dbReference>
<gene>
    <name evidence="2" type="ORF">PBY51_002021</name>
</gene>